<dbReference type="InterPro" id="IPR023214">
    <property type="entry name" value="HAD_sf"/>
</dbReference>
<comment type="caution">
    <text evidence="5">The sequence shown here is derived from an EMBL/GenBank/DDBJ whole genome shotgun (WGS) entry which is preliminary data.</text>
</comment>
<comment type="function">
    <text evidence="4">Removes the phosphate from trehalose 6-phosphate to produce free trehalose.</text>
</comment>
<dbReference type="GO" id="GO:0004805">
    <property type="term" value="F:trehalose-phosphatase activity"/>
    <property type="evidence" value="ECO:0007669"/>
    <property type="project" value="UniProtKB-EC"/>
</dbReference>
<organism evidence="5 6">
    <name type="scientific">Novilysobacter selenitireducens</name>
    <dbReference type="NCBI Taxonomy" id="2872639"/>
    <lineage>
        <taxon>Bacteria</taxon>
        <taxon>Pseudomonadati</taxon>
        <taxon>Pseudomonadota</taxon>
        <taxon>Gammaproteobacteria</taxon>
        <taxon>Lysobacterales</taxon>
        <taxon>Lysobacteraceae</taxon>
        <taxon>Novilysobacter</taxon>
    </lineage>
</organism>
<keyword evidence="4" id="KW-0460">Magnesium</keyword>
<dbReference type="PANTHER" id="PTHR43768">
    <property type="entry name" value="TREHALOSE 6-PHOSPHATE PHOSPHATASE"/>
    <property type="match status" value="1"/>
</dbReference>
<dbReference type="Gene3D" id="3.40.50.1000">
    <property type="entry name" value="HAD superfamily/HAD-like"/>
    <property type="match status" value="1"/>
</dbReference>
<sequence>MACMRRPDLPPPPPFSDDWALFLDVDGTLLDFADAPHRVHVDPDMLEALDVLHRRLDGALALVSGRSLEQLDHLFAPLRLPAAGLHGLEHRGDGPAAKPPTPLRTLRGEARTVALRHPGAVVEDKGATIALHWRGNPDAEPAMRALAEAAIAWLPGYSLQPGDHVLELRPKGANKGAAVARMLDEAPFAGRTPVFVGDDHTDEHGFEAVLAHGGIAVLVGDRQPSCARHGLASPAEVRSWLVEAAQP</sequence>
<dbReference type="NCBIfam" id="TIGR01484">
    <property type="entry name" value="HAD-SF-IIB"/>
    <property type="match status" value="1"/>
</dbReference>
<dbReference type="PANTHER" id="PTHR43768:SF3">
    <property type="entry name" value="TREHALOSE 6-PHOSPHATE PHOSPHATASE"/>
    <property type="match status" value="1"/>
</dbReference>
<evidence type="ECO:0000256" key="2">
    <source>
        <dbReference type="ARBA" id="ARBA00008770"/>
    </source>
</evidence>
<keyword evidence="3 4" id="KW-0378">Hydrolase</keyword>
<dbReference type="Gene3D" id="3.30.70.1020">
    <property type="entry name" value="Trehalose-6-phosphate phosphatase related protein, domain 2"/>
    <property type="match status" value="1"/>
</dbReference>
<keyword evidence="4" id="KW-0479">Metal-binding</keyword>
<dbReference type="EMBL" id="JAINZW010000001">
    <property type="protein sequence ID" value="MBZ4038501.1"/>
    <property type="molecule type" value="Genomic_DNA"/>
</dbReference>
<reference evidence="5 6" key="1">
    <citation type="submission" date="2021-09" db="EMBL/GenBank/DDBJ databases">
        <title>Lysobacter sp. 13A isolated from the river sediment.</title>
        <authorList>
            <person name="Liu H."/>
            <person name="Li S."/>
            <person name="Mao S."/>
        </authorList>
    </citation>
    <scope>NUCLEOTIDE SEQUENCE [LARGE SCALE GENOMIC DNA]</scope>
    <source>
        <strain evidence="5 6">13A</strain>
    </source>
</reference>
<keyword evidence="6" id="KW-1185">Reference proteome</keyword>
<dbReference type="InterPro" id="IPR044651">
    <property type="entry name" value="OTSB-like"/>
</dbReference>
<comment type="similarity">
    <text evidence="2 4">Belongs to the trehalose phosphatase family.</text>
</comment>
<gene>
    <name evidence="5" type="primary">otsB</name>
    <name evidence="5" type="ORF">K6753_02975</name>
</gene>
<evidence type="ECO:0000256" key="1">
    <source>
        <dbReference type="ARBA" id="ARBA00005199"/>
    </source>
</evidence>
<dbReference type="CDD" id="cd01627">
    <property type="entry name" value="HAD_TPP"/>
    <property type="match status" value="1"/>
</dbReference>
<dbReference type="InterPro" id="IPR006379">
    <property type="entry name" value="HAD-SF_hydro_IIB"/>
</dbReference>
<comment type="pathway">
    <text evidence="1 4">Glycan biosynthesis; trehalose biosynthesis.</text>
</comment>
<dbReference type="Proteomes" id="UP001430954">
    <property type="component" value="Unassembled WGS sequence"/>
</dbReference>
<comment type="catalytic activity">
    <reaction evidence="4">
        <text>alpha,alpha-trehalose 6-phosphate + H2O = alpha,alpha-trehalose + phosphate</text>
        <dbReference type="Rhea" id="RHEA:23420"/>
        <dbReference type="ChEBI" id="CHEBI:15377"/>
        <dbReference type="ChEBI" id="CHEBI:16551"/>
        <dbReference type="ChEBI" id="CHEBI:43474"/>
        <dbReference type="ChEBI" id="CHEBI:58429"/>
        <dbReference type="EC" id="3.1.3.12"/>
    </reaction>
</comment>
<evidence type="ECO:0000313" key="5">
    <source>
        <dbReference type="EMBL" id="MBZ4038501.1"/>
    </source>
</evidence>
<name>A0ABS7T3Q1_9GAMM</name>
<accession>A0ABS7T3Q1</accession>
<evidence type="ECO:0000256" key="3">
    <source>
        <dbReference type="ARBA" id="ARBA00022801"/>
    </source>
</evidence>
<proteinExistence type="inferred from homology"/>
<dbReference type="Pfam" id="PF02358">
    <property type="entry name" value="Trehalose_PPase"/>
    <property type="match status" value="1"/>
</dbReference>
<protein>
    <recommendedName>
        <fullName evidence="4">Trehalose 6-phosphate phosphatase</fullName>
        <ecNumber evidence="4">3.1.3.12</ecNumber>
    </recommendedName>
</protein>
<dbReference type="InterPro" id="IPR003337">
    <property type="entry name" value="Trehalose_PPase"/>
</dbReference>
<dbReference type="SUPFAM" id="SSF56784">
    <property type="entry name" value="HAD-like"/>
    <property type="match status" value="1"/>
</dbReference>
<comment type="cofactor">
    <cofactor evidence="4">
        <name>Mg(2+)</name>
        <dbReference type="ChEBI" id="CHEBI:18420"/>
    </cofactor>
</comment>
<dbReference type="EC" id="3.1.3.12" evidence="4"/>
<dbReference type="InterPro" id="IPR036412">
    <property type="entry name" value="HAD-like_sf"/>
</dbReference>
<dbReference type="NCBIfam" id="TIGR00685">
    <property type="entry name" value="T6PP"/>
    <property type="match status" value="1"/>
</dbReference>
<evidence type="ECO:0000256" key="4">
    <source>
        <dbReference type="RuleBase" id="RU361117"/>
    </source>
</evidence>
<evidence type="ECO:0000313" key="6">
    <source>
        <dbReference type="Proteomes" id="UP001430954"/>
    </source>
</evidence>